<keyword evidence="17 25" id="KW-0472">Membrane</keyword>
<comment type="function">
    <text evidence="21">Promotes hydrogen peroxide H(2)O(2) production and cell death.</text>
</comment>
<keyword evidence="12 23" id="KW-0547">Nucleotide-binding</keyword>
<dbReference type="PROSITE" id="PS00308">
    <property type="entry name" value="LECTIN_LEGUME_ALPHA"/>
    <property type="match status" value="1"/>
</dbReference>
<dbReference type="PROSITE" id="PS00307">
    <property type="entry name" value="LECTIN_LEGUME_BETA"/>
    <property type="match status" value="1"/>
</dbReference>
<comment type="subunit">
    <text evidence="22">Interacts with ABCG40.</text>
</comment>
<keyword evidence="16 25" id="KW-1133">Transmembrane helix</keyword>
<evidence type="ECO:0000256" key="5">
    <source>
        <dbReference type="ARBA" id="ARBA00012513"/>
    </source>
</evidence>
<evidence type="ECO:0000256" key="8">
    <source>
        <dbReference type="ARBA" id="ARBA00022679"/>
    </source>
</evidence>
<evidence type="ECO:0000256" key="1">
    <source>
        <dbReference type="ARBA" id="ARBA00004251"/>
    </source>
</evidence>
<keyword evidence="13" id="KW-0418">Kinase</keyword>
<protein>
    <recommendedName>
        <fullName evidence="5">non-specific serine/threonine protein kinase</fullName>
        <ecNumber evidence="5">2.7.11.1</ecNumber>
    </recommendedName>
</protein>
<evidence type="ECO:0000256" key="9">
    <source>
        <dbReference type="ARBA" id="ARBA00022692"/>
    </source>
</evidence>
<evidence type="ECO:0000256" key="4">
    <source>
        <dbReference type="ARBA" id="ARBA00010217"/>
    </source>
</evidence>
<feature type="region of interest" description="Disordered" evidence="24">
    <location>
        <begin position="276"/>
        <end position="302"/>
    </location>
</feature>
<keyword evidence="6" id="KW-1003">Cell membrane</keyword>
<proteinExistence type="inferred from homology"/>
<evidence type="ECO:0000256" key="7">
    <source>
        <dbReference type="ARBA" id="ARBA00022527"/>
    </source>
</evidence>
<gene>
    <name evidence="27" type="ORF">AYBTSS11_LOCUS18693</name>
</gene>
<keyword evidence="28" id="KW-1185">Reference proteome</keyword>
<keyword evidence="10" id="KW-0732">Signal</keyword>
<evidence type="ECO:0000259" key="26">
    <source>
        <dbReference type="PROSITE" id="PS50011"/>
    </source>
</evidence>
<evidence type="ECO:0000313" key="28">
    <source>
        <dbReference type="Proteomes" id="UP001189624"/>
    </source>
</evidence>
<dbReference type="InterPro" id="IPR017441">
    <property type="entry name" value="Protein_kinase_ATP_BS"/>
</dbReference>
<dbReference type="Gene3D" id="3.30.200.20">
    <property type="entry name" value="Phosphorylase Kinase, domain 1"/>
    <property type="match status" value="1"/>
</dbReference>
<dbReference type="SMART" id="SM00220">
    <property type="entry name" value="S_TKc"/>
    <property type="match status" value="1"/>
</dbReference>
<dbReference type="Gene3D" id="2.60.120.200">
    <property type="match status" value="1"/>
</dbReference>
<evidence type="ECO:0000256" key="18">
    <source>
        <dbReference type="ARBA" id="ARBA00023170"/>
    </source>
</evidence>
<comment type="similarity">
    <text evidence="4">In the C-terminal section; belongs to the protein kinase superfamily. Ser/Thr protein kinase family.</text>
</comment>
<dbReference type="SUPFAM" id="SSF56112">
    <property type="entry name" value="Protein kinase-like (PK-like)"/>
    <property type="match status" value="1"/>
</dbReference>
<evidence type="ECO:0000256" key="6">
    <source>
        <dbReference type="ARBA" id="ARBA00022475"/>
    </source>
</evidence>
<keyword evidence="19" id="KW-0325">Glycoprotein</keyword>
<evidence type="ECO:0000256" key="11">
    <source>
        <dbReference type="ARBA" id="ARBA00022734"/>
    </source>
</evidence>
<dbReference type="InterPro" id="IPR001220">
    <property type="entry name" value="Legume_lectin_dom"/>
</dbReference>
<comment type="function">
    <text evidence="20">Involved in resistance response to the pathogenic oomycetes Phytophthora infestans and Phytophthora capsici.</text>
</comment>
<dbReference type="GO" id="GO:0005886">
    <property type="term" value="C:plasma membrane"/>
    <property type="evidence" value="ECO:0007669"/>
    <property type="project" value="UniProtKB-SubCell"/>
</dbReference>
<evidence type="ECO:0000256" key="13">
    <source>
        <dbReference type="ARBA" id="ARBA00022777"/>
    </source>
</evidence>
<accession>A0AA86SVZ0</accession>
<evidence type="ECO:0000256" key="3">
    <source>
        <dbReference type="ARBA" id="ARBA00008536"/>
    </source>
</evidence>
<feature type="domain" description="Protein kinase" evidence="26">
    <location>
        <begin position="375"/>
        <end position="653"/>
    </location>
</feature>
<evidence type="ECO:0000256" key="17">
    <source>
        <dbReference type="ARBA" id="ARBA00023136"/>
    </source>
</evidence>
<evidence type="ECO:0000256" key="19">
    <source>
        <dbReference type="ARBA" id="ARBA00023180"/>
    </source>
</evidence>
<evidence type="ECO:0000313" key="27">
    <source>
        <dbReference type="EMBL" id="CAJ1961370.1"/>
    </source>
</evidence>
<evidence type="ECO:0000256" key="20">
    <source>
        <dbReference type="ARBA" id="ARBA00058054"/>
    </source>
</evidence>
<evidence type="ECO:0000256" key="14">
    <source>
        <dbReference type="ARBA" id="ARBA00022821"/>
    </source>
</evidence>
<dbReference type="PROSITE" id="PS00108">
    <property type="entry name" value="PROTEIN_KINASE_ST"/>
    <property type="match status" value="1"/>
</dbReference>
<evidence type="ECO:0000256" key="22">
    <source>
        <dbReference type="ARBA" id="ARBA00063357"/>
    </source>
</evidence>
<dbReference type="Proteomes" id="UP001189624">
    <property type="component" value="Chromosome 6"/>
</dbReference>
<evidence type="ECO:0000256" key="16">
    <source>
        <dbReference type="ARBA" id="ARBA00022989"/>
    </source>
</evidence>
<dbReference type="Gene3D" id="1.10.510.10">
    <property type="entry name" value="Transferase(Phosphotransferase) domain 1"/>
    <property type="match status" value="1"/>
</dbReference>
<evidence type="ECO:0000256" key="10">
    <source>
        <dbReference type="ARBA" id="ARBA00022729"/>
    </source>
</evidence>
<keyword evidence="9 25" id="KW-0812">Transmembrane</keyword>
<dbReference type="PANTHER" id="PTHR27007">
    <property type="match status" value="1"/>
</dbReference>
<dbReference type="EC" id="2.7.11.1" evidence="5"/>
<dbReference type="GO" id="GO:0009626">
    <property type="term" value="P:plant-type hypersensitive response"/>
    <property type="evidence" value="ECO:0007669"/>
    <property type="project" value="UniProtKB-ARBA"/>
</dbReference>
<comment type="similarity">
    <text evidence="2">Belongs to the leguminous lectin family.</text>
</comment>
<evidence type="ECO:0000256" key="24">
    <source>
        <dbReference type="SAM" id="MobiDB-lite"/>
    </source>
</evidence>
<dbReference type="GO" id="GO:0002229">
    <property type="term" value="P:defense response to oomycetes"/>
    <property type="evidence" value="ECO:0007669"/>
    <property type="project" value="UniProtKB-ARBA"/>
</dbReference>
<evidence type="ECO:0000256" key="23">
    <source>
        <dbReference type="PROSITE-ProRule" id="PRU10141"/>
    </source>
</evidence>
<dbReference type="InterPro" id="IPR000985">
    <property type="entry name" value="Lectin_LegA_CS"/>
</dbReference>
<evidence type="ECO:0000256" key="2">
    <source>
        <dbReference type="ARBA" id="ARBA00007606"/>
    </source>
</evidence>
<dbReference type="InterPro" id="IPR011009">
    <property type="entry name" value="Kinase-like_dom_sf"/>
</dbReference>
<keyword evidence="11" id="KW-0430">Lectin</keyword>
<dbReference type="EMBL" id="OY731403">
    <property type="protein sequence ID" value="CAJ1961370.1"/>
    <property type="molecule type" value="Genomic_DNA"/>
</dbReference>
<feature type="transmembrane region" description="Helical" evidence="25">
    <location>
        <begin position="12"/>
        <end position="31"/>
    </location>
</feature>
<reference evidence="27" key="1">
    <citation type="submission" date="2023-10" db="EMBL/GenBank/DDBJ databases">
        <authorList>
            <person name="Domelevo Entfellner J.-B."/>
        </authorList>
    </citation>
    <scope>NUCLEOTIDE SEQUENCE</scope>
</reference>
<comment type="similarity">
    <text evidence="3">In the N-terminal section; belongs to the leguminous lectin family.</text>
</comment>
<organism evidence="27 28">
    <name type="scientific">Sphenostylis stenocarpa</name>
    <dbReference type="NCBI Taxonomy" id="92480"/>
    <lineage>
        <taxon>Eukaryota</taxon>
        <taxon>Viridiplantae</taxon>
        <taxon>Streptophyta</taxon>
        <taxon>Embryophyta</taxon>
        <taxon>Tracheophyta</taxon>
        <taxon>Spermatophyta</taxon>
        <taxon>Magnoliopsida</taxon>
        <taxon>eudicotyledons</taxon>
        <taxon>Gunneridae</taxon>
        <taxon>Pentapetalae</taxon>
        <taxon>rosids</taxon>
        <taxon>fabids</taxon>
        <taxon>Fabales</taxon>
        <taxon>Fabaceae</taxon>
        <taxon>Papilionoideae</taxon>
        <taxon>50 kb inversion clade</taxon>
        <taxon>NPAAA clade</taxon>
        <taxon>indigoferoid/millettioid clade</taxon>
        <taxon>Phaseoleae</taxon>
        <taxon>Sphenostylis</taxon>
    </lineage>
</organism>
<dbReference type="CDD" id="cd14066">
    <property type="entry name" value="STKc_IRAK"/>
    <property type="match status" value="1"/>
</dbReference>
<dbReference type="SUPFAM" id="SSF49899">
    <property type="entry name" value="Concanavalin A-like lectins/glucanases"/>
    <property type="match status" value="1"/>
</dbReference>
<keyword evidence="15 23" id="KW-0067">ATP-binding</keyword>
<sequence>MAPCHVGLHATNYVLCYAVEMMFLLLMISFANPLSFRHHGFEYNDARIEGDATLTHSEIQLTATTRYQTNAYSVGRVTSFERLHLWDMSTGKLTDFTTQFSFVIFSNETAFGDGLAFFFADPELPLSNKIQQGGGLGLVDGNQLYKSTKYPFVAVEFDTHQNSWDPPDTHVGINLNSMRSNKTVPWPIDIRQMKVYYCVIEYNASTHNLNVSFTGNKFNGKPIKSYISCNVDLRYYLPEWVIFGFSAATGVMFELNTLQSWSFHSTLLSNENGSNKIPPIAASPTPNPSPSPISTPKISPKKEGNKGLSMELEVGVGIAAGFLILGLVCILMWKRRAKGKKEDSILDLSMDEEFRKGIGPKRFCYKELVSATNNFAESQKIGQGGFGGVYKGYLKDLNSNVAVKRISRESKQGEKEYASEVKIISKLRHRNLVQLIGWCHMKKDLLLISEFMENGSLDSHLYRGKSILTWQMRYNIAMDLALAVLYLHEEWEQCVLHRDIKSSNIMLDSSFNAKLGDFGLARLVDHDKGSQTTILAGTRGYIAPEYFTTGKARKESDIYSFGVVLLELATGRKPIDLSAKEGQITIFEWVLELHRFGKLLEVVDTKLGGAFDEEQMKQLVIVGLWCANPDHTSRPSVRQVIQVLKFETPLPVLPQKLYEPNYHSPTMTTIFASISSPLSGYMLEPNTM</sequence>
<dbReference type="InterPro" id="IPR013320">
    <property type="entry name" value="ConA-like_dom_sf"/>
</dbReference>
<feature type="transmembrane region" description="Helical" evidence="25">
    <location>
        <begin position="314"/>
        <end position="333"/>
    </location>
</feature>
<comment type="subcellular location">
    <subcellularLocation>
        <location evidence="1">Cell membrane</location>
        <topology evidence="1">Single-pass type I membrane protein</topology>
    </subcellularLocation>
</comment>
<dbReference type="PROSITE" id="PS00107">
    <property type="entry name" value="PROTEIN_KINASE_ATP"/>
    <property type="match status" value="1"/>
</dbReference>
<keyword evidence="18" id="KW-0675">Receptor</keyword>
<dbReference type="InterPro" id="IPR019825">
    <property type="entry name" value="Lectin_legB_Mn/Ca_BS"/>
</dbReference>
<keyword evidence="7" id="KW-0723">Serine/threonine-protein kinase</keyword>
<dbReference type="GO" id="GO:0004674">
    <property type="term" value="F:protein serine/threonine kinase activity"/>
    <property type="evidence" value="ECO:0007669"/>
    <property type="project" value="UniProtKB-KW"/>
</dbReference>
<dbReference type="Pfam" id="PF00069">
    <property type="entry name" value="Pkinase"/>
    <property type="match status" value="1"/>
</dbReference>
<dbReference type="PROSITE" id="PS50011">
    <property type="entry name" value="PROTEIN_KINASE_DOM"/>
    <property type="match status" value="1"/>
</dbReference>
<feature type="binding site" evidence="23">
    <location>
        <position position="404"/>
    </location>
    <ligand>
        <name>ATP</name>
        <dbReference type="ChEBI" id="CHEBI:30616"/>
    </ligand>
</feature>
<evidence type="ECO:0000256" key="15">
    <source>
        <dbReference type="ARBA" id="ARBA00022840"/>
    </source>
</evidence>
<dbReference type="InterPro" id="IPR000719">
    <property type="entry name" value="Prot_kinase_dom"/>
</dbReference>
<keyword evidence="14" id="KW-0611">Plant defense</keyword>
<keyword evidence="8" id="KW-0808">Transferase</keyword>
<dbReference type="Gramene" id="rna-AYBTSS11_LOCUS18693">
    <property type="protein sequence ID" value="CAJ1961370.1"/>
    <property type="gene ID" value="gene-AYBTSS11_LOCUS18693"/>
</dbReference>
<dbReference type="GO" id="GO:0030246">
    <property type="term" value="F:carbohydrate binding"/>
    <property type="evidence" value="ECO:0007669"/>
    <property type="project" value="UniProtKB-KW"/>
</dbReference>
<dbReference type="InterPro" id="IPR008271">
    <property type="entry name" value="Ser/Thr_kinase_AS"/>
</dbReference>
<evidence type="ECO:0000256" key="21">
    <source>
        <dbReference type="ARBA" id="ARBA00058818"/>
    </source>
</evidence>
<dbReference type="FunFam" id="2.60.120.200:FF:000103">
    <property type="entry name" value="L-type lectin-domain containing receptor kinase IX.1"/>
    <property type="match status" value="1"/>
</dbReference>
<dbReference type="AlphaFoldDB" id="A0AA86SVZ0"/>
<evidence type="ECO:0000256" key="25">
    <source>
        <dbReference type="SAM" id="Phobius"/>
    </source>
</evidence>
<evidence type="ECO:0000256" key="12">
    <source>
        <dbReference type="ARBA" id="ARBA00022741"/>
    </source>
</evidence>
<dbReference type="Pfam" id="PF00139">
    <property type="entry name" value="Lectin_legB"/>
    <property type="match status" value="1"/>
</dbReference>
<dbReference type="CDD" id="cd06899">
    <property type="entry name" value="lectin_legume_LecRK_Arcelin_ConA"/>
    <property type="match status" value="1"/>
</dbReference>
<dbReference type="InterPro" id="IPR050528">
    <property type="entry name" value="L-type_Lectin-RKs"/>
</dbReference>
<dbReference type="GO" id="GO:0005524">
    <property type="term" value="F:ATP binding"/>
    <property type="evidence" value="ECO:0007669"/>
    <property type="project" value="UniProtKB-UniRule"/>
</dbReference>
<name>A0AA86SVZ0_9FABA</name>
<dbReference type="FunFam" id="3.30.200.20:FF:000168">
    <property type="entry name" value="L-type lectin-domain containing receptor kinase IX.1"/>
    <property type="match status" value="1"/>
</dbReference>
<dbReference type="FunFam" id="1.10.510.10:FF:000240">
    <property type="entry name" value="Lectin-domain containing receptor kinase A4.3"/>
    <property type="match status" value="1"/>
</dbReference>